<gene>
    <name evidence="1" type="primary">8</name>
    <name evidence="1" type="ORF">SEA_DAREDEVIL_8</name>
</gene>
<dbReference type="KEGG" id="vg:54997999"/>
<evidence type="ECO:0000313" key="1">
    <source>
        <dbReference type="EMBL" id="AXH70396.1"/>
    </source>
</evidence>
<protein>
    <submittedName>
        <fullName evidence="1">Uncharacterized protein</fullName>
    </submittedName>
</protein>
<keyword evidence="2" id="KW-1185">Reference proteome</keyword>
<reference evidence="2" key="1">
    <citation type="submission" date="2018-07" db="EMBL/GenBank/DDBJ databases">
        <authorList>
            <person name="Quirk P.G."/>
            <person name="Krulwich T.A."/>
        </authorList>
    </citation>
    <scope>NUCLEOTIDE SEQUENCE [LARGE SCALE GENOMIC DNA]</scope>
</reference>
<organism evidence="1 2">
    <name type="scientific">Gordonia phage Daredevil</name>
    <dbReference type="NCBI Taxonomy" id="2283286"/>
    <lineage>
        <taxon>Viruses</taxon>
        <taxon>Duplodnaviria</taxon>
        <taxon>Heunggongvirae</taxon>
        <taxon>Uroviricota</taxon>
        <taxon>Caudoviricetes</taxon>
        <taxon>Daredevilvirus</taxon>
        <taxon>Daredevilvirus daredevil</taxon>
    </lineage>
</organism>
<dbReference type="RefSeq" id="YP_009807122.1">
    <property type="nucleotide sequence ID" value="NC_048021.1"/>
</dbReference>
<accession>A0A345MIL5</accession>
<dbReference type="GeneID" id="54997999"/>
<name>A0A345MIL5_9CAUD</name>
<proteinExistence type="predicted"/>
<evidence type="ECO:0000313" key="2">
    <source>
        <dbReference type="Proteomes" id="UP000257597"/>
    </source>
</evidence>
<dbReference type="EMBL" id="MH590603">
    <property type="protein sequence ID" value="AXH70396.1"/>
    <property type="molecule type" value="Genomic_DNA"/>
</dbReference>
<sequence length="146" mass="16108">MGSPPSTESFATSARALGEAFQALGKMIEEFAAKTQLADLIYSTDGSIAEGDQVTEIEGIQLVRVHDQRQCAGQACVIHNPLDHHMRDWTLHWRDDRKIFERICPSHGCGHPDPSQFDYWESAGRTWEAVHGCCGCCQSTEKAGSS</sequence>
<dbReference type="Proteomes" id="UP000257597">
    <property type="component" value="Segment"/>
</dbReference>